<feature type="transmembrane region" description="Helical" evidence="11">
    <location>
        <begin position="21"/>
        <end position="39"/>
    </location>
</feature>
<evidence type="ECO:0000256" key="1">
    <source>
        <dbReference type="ARBA" id="ARBA00004141"/>
    </source>
</evidence>
<evidence type="ECO:0000256" key="11">
    <source>
        <dbReference type="SAM" id="Phobius"/>
    </source>
</evidence>
<evidence type="ECO:0000256" key="2">
    <source>
        <dbReference type="ARBA" id="ARBA00022553"/>
    </source>
</evidence>
<reference evidence="13" key="1">
    <citation type="submission" date="2022-05" db="EMBL/GenBank/DDBJ databases">
        <authorList>
            <person name="Jo J.-H."/>
            <person name="Im W.-T."/>
        </authorList>
    </citation>
    <scope>NUCLEOTIDE SEQUENCE</scope>
    <source>
        <strain evidence="13">SE220</strain>
    </source>
</reference>
<dbReference type="EMBL" id="JAMGBE010000001">
    <property type="protein sequence ID" value="MCL6728674.1"/>
    <property type="molecule type" value="Genomic_DNA"/>
</dbReference>
<feature type="transmembrane region" description="Helical" evidence="11">
    <location>
        <begin position="96"/>
        <end position="116"/>
    </location>
</feature>
<protein>
    <submittedName>
        <fullName evidence="13">DUF4118 domain-containing protein</fullName>
    </submittedName>
</protein>
<keyword evidence="7" id="KW-0067">ATP-binding</keyword>
<comment type="caution">
    <text evidence="13">The sequence shown here is derived from an EMBL/GenBank/DDBJ whole genome shotgun (WGS) entry which is preliminary data.</text>
</comment>
<gene>
    <name evidence="13" type="ORF">LZ538_01220</name>
</gene>
<dbReference type="Gene3D" id="1.20.120.620">
    <property type="entry name" value="Backbone structure of the membrane domain of e. Coli histidine kinase receptor kdpd"/>
    <property type="match status" value="1"/>
</dbReference>
<dbReference type="InterPro" id="IPR025201">
    <property type="entry name" value="KdpD_TM"/>
</dbReference>
<keyword evidence="8 11" id="KW-1133">Transmembrane helix</keyword>
<evidence type="ECO:0000256" key="10">
    <source>
        <dbReference type="ARBA" id="ARBA00023136"/>
    </source>
</evidence>
<evidence type="ECO:0000256" key="7">
    <source>
        <dbReference type="ARBA" id="ARBA00022840"/>
    </source>
</evidence>
<organism evidence="13 14">
    <name type="scientific">Sphingomonas hankyongi</name>
    <dbReference type="NCBI Taxonomy" id="2908209"/>
    <lineage>
        <taxon>Bacteria</taxon>
        <taxon>Pseudomonadati</taxon>
        <taxon>Pseudomonadota</taxon>
        <taxon>Alphaproteobacteria</taxon>
        <taxon>Sphingomonadales</taxon>
        <taxon>Sphingomonadaceae</taxon>
        <taxon>Sphingomonas</taxon>
    </lineage>
</organism>
<proteinExistence type="predicted"/>
<evidence type="ECO:0000256" key="9">
    <source>
        <dbReference type="ARBA" id="ARBA00023012"/>
    </source>
</evidence>
<keyword evidence="9" id="KW-0902">Two-component regulatory system</keyword>
<keyword evidence="6" id="KW-0418">Kinase</keyword>
<keyword evidence="10 11" id="KW-0472">Membrane</keyword>
<keyword evidence="2" id="KW-0597">Phosphoprotein</keyword>
<dbReference type="RefSeq" id="WP_249830179.1">
    <property type="nucleotide sequence ID" value="NZ_JAMGBE010000001.1"/>
</dbReference>
<dbReference type="InterPro" id="IPR038318">
    <property type="entry name" value="KdpD_sf"/>
</dbReference>
<evidence type="ECO:0000256" key="5">
    <source>
        <dbReference type="ARBA" id="ARBA00022741"/>
    </source>
</evidence>
<evidence type="ECO:0000256" key="3">
    <source>
        <dbReference type="ARBA" id="ARBA00022679"/>
    </source>
</evidence>
<dbReference type="Pfam" id="PF13493">
    <property type="entry name" value="DUF4118"/>
    <property type="match status" value="1"/>
</dbReference>
<feature type="transmembrane region" description="Helical" evidence="11">
    <location>
        <begin position="51"/>
        <end position="76"/>
    </location>
</feature>
<dbReference type="Proteomes" id="UP001165342">
    <property type="component" value="Unassembled WGS sequence"/>
</dbReference>
<keyword evidence="5" id="KW-0547">Nucleotide-binding</keyword>
<comment type="subcellular location">
    <subcellularLocation>
        <location evidence="1">Membrane</location>
        <topology evidence="1">Multi-pass membrane protein</topology>
    </subcellularLocation>
</comment>
<name>A0ABT0RZ02_9SPHN</name>
<evidence type="ECO:0000256" key="4">
    <source>
        <dbReference type="ARBA" id="ARBA00022692"/>
    </source>
</evidence>
<keyword evidence="3" id="KW-0808">Transferase</keyword>
<evidence type="ECO:0000256" key="8">
    <source>
        <dbReference type="ARBA" id="ARBA00022989"/>
    </source>
</evidence>
<evidence type="ECO:0000313" key="14">
    <source>
        <dbReference type="Proteomes" id="UP001165342"/>
    </source>
</evidence>
<keyword evidence="4 11" id="KW-0812">Transmembrane</keyword>
<sequence>MGIVHLLRRALGNPPVSGIDAWSWAFAAVALPTILRCLVDDHVTGVAFSPYIPFILVAAVCLGWRHAAFVTVVSAAVADMLFIDPRFVPMAGPTDLFGMLIFLASAALIIILVQVARLMIHSRPLPAPAGAARTGIIFSLDKGQAFASWCGSGRPLRLGPESEVAEMMQDFLAQLELGRRLNANCS</sequence>
<evidence type="ECO:0000259" key="12">
    <source>
        <dbReference type="Pfam" id="PF13493"/>
    </source>
</evidence>
<keyword evidence="14" id="KW-1185">Reference proteome</keyword>
<accession>A0ABT0RZ02</accession>
<feature type="domain" description="Sensor protein KdpD transmembrane" evidence="12">
    <location>
        <begin position="22"/>
        <end position="117"/>
    </location>
</feature>
<evidence type="ECO:0000256" key="6">
    <source>
        <dbReference type="ARBA" id="ARBA00022777"/>
    </source>
</evidence>
<evidence type="ECO:0000313" key="13">
    <source>
        <dbReference type="EMBL" id="MCL6728674.1"/>
    </source>
</evidence>